<comment type="catalytic activity">
    <reaction evidence="7">
        <text>Hydrolyzes single-stranded DNA or mismatched double-stranded DNA and polynucleotides, releasing free uracil.</text>
        <dbReference type="EC" id="3.2.2.27"/>
    </reaction>
</comment>
<dbReference type="SMART" id="SM00986">
    <property type="entry name" value="UDG"/>
    <property type="match status" value="1"/>
</dbReference>
<keyword evidence="6 7" id="KW-0539">Nucleus</keyword>
<evidence type="ECO:0000256" key="7">
    <source>
        <dbReference type="HAMAP-Rule" id="MF_03166"/>
    </source>
</evidence>
<evidence type="ECO:0000256" key="2">
    <source>
        <dbReference type="ARBA" id="ARBA00022763"/>
    </source>
</evidence>
<evidence type="ECO:0000256" key="1">
    <source>
        <dbReference type="ARBA" id="ARBA00008184"/>
    </source>
</evidence>
<dbReference type="GO" id="GO:0005634">
    <property type="term" value="C:nucleus"/>
    <property type="evidence" value="ECO:0007669"/>
    <property type="project" value="UniProtKB-SubCell"/>
</dbReference>
<dbReference type="Pfam" id="PF03167">
    <property type="entry name" value="UDG"/>
    <property type="match status" value="1"/>
</dbReference>
<dbReference type="CDD" id="cd10027">
    <property type="entry name" value="UDG-F1-like"/>
    <property type="match status" value="1"/>
</dbReference>
<evidence type="ECO:0000256" key="9">
    <source>
        <dbReference type="SAM" id="MobiDB-lite"/>
    </source>
</evidence>
<dbReference type="EC" id="3.2.2.27" evidence="7"/>
<dbReference type="InterPro" id="IPR036895">
    <property type="entry name" value="Uracil-DNA_glycosylase-like_sf"/>
</dbReference>
<sequence length="395" mass="42870">MPPQAKSIASYFKPTTTAVANAASTASTANGATTSTTSTPEKRKSTLSEAAKRAIQEGAAEAAAVNRDNGDHESGEPSAKKQKTNTNTSPSSTKVADIFLKSPAKNALSTSSTLSSPSKLPIMRSKTREELRQKISENPKWINKLDLELNTIGEDWLLALQDELTKPYFLNLKEFVTNEQKTKKVFPPAEDIYSWSRLCPLKDIRVVIIGQDPYHDDGQAHGLAFSVRKGVRIPPSLRNMYKEMHDEIPEFVIPKHGDLTEWAKHGVLLLNTSLTVRAHEAGSHANKGWDTFTAAVLKVVTSRLSPGPSIGSSTNDKVPGGNGVVFMAWGAHAAKMCAGVDQRKHLILKSAHPSPLSASRGFLGNNHFKKANEWLKVKYGPEGGIDWKALGAGKD</sequence>
<feature type="active site" description="Proton acceptor" evidence="7 8">
    <location>
        <position position="212"/>
    </location>
</feature>
<feature type="domain" description="Uracil-DNA glycosylase-like" evidence="10">
    <location>
        <begin position="197"/>
        <end position="375"/>
    </location>
</feature>
<dbReference type="GO" id="GO:0005739">
    <property type="term" value="C:mitochondrion"/>
    <property type="evidence" value="ECO:0007669"/>
    <property type="project" value="UniProtKB-SubCell"/>
</dbReference>
<name>A0AAX4K5V6_9TREE</name>
<feature type="region of interest" description="Disordered" evidence="9">
    <location>
        <begin position="22"/>
        <end position="93"/>
    </location>
</feature>
<comment type="subcellular location">
    <subcellularLocation>
        <location evidence="7">Mitochondrion</location>
    </subcellularLocation>
    <subcellularLocation>
        <location evidence="7">Nucleus</location>
    </subcellularLocation>
</comment>
<dbReference type="EMBL" id="CP144107">
    <property type="protein sequence ID" value="WWC92190.1"/>
    <property type="molecule type" value="Genomic_DNA"/>
</dbReference>
<dbReference type="AlphaFoldDB" id="A0AAX4K5V6"/>
<keyword evidence="5 7" id="KW-0234">DNA repair</keyword>
<dbReference type="InterPro" id="IPR018085">
    <property type="entry name" value="Ura-DNA_Glyclase_AS"/>
</dbReference>
<dbReference type="PROSITE" id="PS00130">
    <property type="entry name" value="U_DNA_GLYCOSYLASE"/>
    <property type="match status" value="1"/>
</dbReference>
<keyword evidence="4 7" id="KW-0496">Mitochondrion</keyword>
<dbReference type="GO" id="GO:0004844">
    <property type="term" value="F:uracil DNA N-glycosylase activity"/>
    <property type="evidence" value="ECO:0007669"/>
    <property type="project" value="UniProtKB-UniRule"/>
</dbReference>
<reference evidence="11 12" key="1">
    <citation type="submission" date="2024-01" db="EMBL/GenBank/DDBJ databases">
        <title>Comparative genomics of Cryptococcus and Kwoniella reveals pathogenesis evolution and contrasting modes of karyotype evolution via chromosome fusion or intercentromeric recombination.</title>
        <authorList>
            <person name="Coelho M.A."/>
            <person name="David-Palma M."/>
            <person name="Shea T."/>
            <person name="Bowers K."/>
            <person name="McGinley-Smith S."/>
            <person name="Mohammad A.W."/>
            <person name="Gnirke A."/>
            <person name="Yurkov A.M."/>
            <person name="Nowrousian M."/>
            <person name="Sun S."/>
            <person name="Cuomo C.A."/>
            <person name="Heitman J."/>
        </authorList>
    </citation>
    <scope>NUCLEOTIDE SEQUENCE [LARGE SCALE GENOMIC DNA]</scope>
    <source>
        <strain evidence="11 12">CBS 6074</strain>
    </source>
</reference>
<dbReference type="SUPFAM" id="SSF52141">
    <property type="entry name" value="Uracil-DNA glycosylase-like"/>
    <property type="match status" value="1"/>
</dbReference>
<feature type="compositionally biased region" description="Basic and acidic residues" evidence="9">
    <location>
        <begin position="68"/>
        <end position="79"/>
    </location>
</feature>
<dbReference type="InterPro" id="IPR002043">
    <property type="entry name" value="UDG_fam1"/>
</dbReference>
<comment type="function">
    <text evidence="7">Excises uracil residues from the DNA which can arise as a result of misincorporation of dUMP residues by DNA polymerase or due to deamination of cytosine.</text>
</comment>
<evidence type="ECO:0000256" key="5">
    <source>
        <dbReference type="ARBA" id="ARBA00023204"/>
    </source>
</evidence>
<protein>
    <recommendedName>
        <fullName evidence="7">Uracil-DNA glycosylase</fullName>
        <shortName evidence="7">UDG</shortName>
        <ecNumber evidence="7">3.2.2.27</ecNumber>
    </recommendedName>
</protein>
<dbReference type="FunFam" id="3.40.470.10:FF:000007">
    <property type="entry name" value="Uracil-DNA glycosylase"/>
    <property type="match status" value="1"/>
</dbReference>
<dbReference type="PANTHER" id="PTHR11264">
    <property type="entry name" value="URACIL-DNA GLYCOSYLASE"/>
    <property type="match status" value="1"/>
</dbReference>
<evidence type="ECO:0000256" key="8">
    <source>
        <dbReference type="PROSITE-ProRule" id="PRU10072"/>
    </source>
</evidence>
<keyword evidence="3 7" id="KW-0378">Hydrolase</keyword>
<dbReference type="SMART" id="SM00987">
    <property type="entry name" value="UreE_C"/>
    <property type="match status" value="1"/>
</dbReference>
<gene>
    <name evidence="7" type="primary">UNG1</name>
    <name evidence="11" type="ORF">L201_007144</name>
</gene>
<proteinExistence type="inferred from homology"/>
<evidence type="ECO:0000256" key="4">
    <source>
        <dbReference type="ARBA" id="ARBA00023128"/>
    </source>
</evidence>
<feature type="compositionally biased region" description="Low complexity" evidence="9">
    <location>
        <begin position="22"/>
        <end position="39"/>
    </location>
</feature>
<evidence type="ECO:0000256" key="6">
    <source>
        <dbReference type="ARBA" id="ARBA00023242"/>
    </source>
</evidence>
<dbReference type="PANTHER" id="PTHR11264:SF0">
    <property type="entry name" value="URACIL-DNA GLYCOSYLASE"/>
    <property type="match status" value="1"/>
</dbReference>
<accession>A0AAX4K5V6</accession>
<evidence type="ECO:0000259" key="10">
    <source>
        <dbReference type="SMART" id="SM00986"/>
    </source>
</evidence>
<dbReference type="NCBIfam" id="NF003588">
    <property type="entry name" value="PRK05254.1-1"/>
    <property type="match status" value="1"/>
</dbReference>
<dbReference type="NCBIfam" id="NF003592">
    <property type="entry name" value="PRK05254.1-5"/>
    <property type="match status" value="1"/>
</dbReference>
<evidence type="ECO:0000256" key="3">
    <source>
        <dbReference type="ARBA" id="ARBA00022801"/>
    </source>
</evidence>
<dbReference type="InterPro" id="IPR005122">
    <property type="entry name" value="Uracil-DNA_glycosylase-like"/>
</dbReference>
<keyword evidence="2 7" id="KW-0227">DNA damage</keyword>
<comment type="similarity">
    <text evidence="1 7">Belongs to the uracil-DNA glycosylase (UDG) superfamily. UNG family.</text>
</comment>
<dbReference type="NCBIfam" id="TIGR00628">
    <property type="entry name" value="ung"/>
    <property type="match status" value="1"/>
</dbReference>
<evidence type="ECO:0000313" key="12">
    <source>
        <dbReference type="Proteomes" id="UP001355207"/>
    </source>
</evidence>
<feature type="compositionally biased region" description="Low complexity" evidence="9">
    <location>
        <begin position="84"/>
        <end position="93"/>
    </location>
</feature>
<organism evidence="11 12">
    <name type="scientific">Kwoniella dendrophila CBS 6074</name>
    <dbReference type="NCBI Taxonomy" id="1295534"/>
    <lineage>
        <taxon>Eukaryota</taxon>
        <taxon>Fungi</taxon>
        <taxon>Dikarya</taxon>
        <taxon>Basidiomycota</taxon>
        <taxon>Agaricomycotina</taxon>
        <taxon>Tremellomycetes</taxon>
        <taxon>Tremellales</taxon>
        <taxon>Cryptococcaceae</taxon>
        <taxon>Kwoniella</taxon>
    </lineage>
</organism>
<evidence type="ECO:0000313" key="11">
    <source>
        <dbReference type="EMBL" id="WWC92190.1"/>
    </source>
</evidence>
<dbReference type="GO" id="GO:0097510">
    <property type="term" value="P:base-excision repair, AP site formation via deaminated base removal"/>
    <property type="evidence" value="ECO:0007669"/>
    <property type="project" value="TreeGrafter"/>
</dbReference>
<keyword evidence="12" id="KW-1185">Reference proteome</keyword>
<dbReference type="HAMAP" id="MF_00148">
    <property type="entry name" value="UDG"/>
    <property type="match status" value="1"/>
</dbReference>
<dbReference type="Proteomes" id="UP001355207">
    <property type="component" value="Chromosome 10"/>
</dbReference>
<dbReference type="Gene3D" id="3.40.470.10">
    <property type="entry name" value="Uracil-DNA glycosylase-like domain"/>
    <property type="match status" value="1"/>
</dbReference>
<feature type="compositionally biased region" description="Basic and acidic residues" evidence="9">
    <location>
        <begin position="40"/>
        <end position="55"/>
    </location>
</feature>